<dbReference type="InterPro" id="IPR003958">
    <property type="entry name" value="CBFA_NFYB_domain"/>
</dbReference>
<protein>
    <submittedName>
        <fullName evidence="8">NEQ348</fullName>
    </submittedName>
</protein>
<organism evidence="8 9">
    <name type="scientific">Nanoarchaeum equitans (strain Kin4-M)</name>
    <dbReference type="NCBI Taxonomy" id="228908"/>
    <lineage>
        <taxon>Archaea</taxon>
        <taxon>Nanobdellota</taxon>
        <taxon>Candidatus Nanoarchaeia</taxon>
        <taxon>Nanoarchaeales</taxon>
        <taxon>Nanoarchaeaceae</taxon>
        <taxon>Nanoarchaeum</taxon>
    </lineage>
</organism>
<dbReference type="GO" id="GO:0005694">
    <property type="term" value="C:chromosome"/>
    <property type="evidence" value="ECO:0007669"/>
    <property type="project" value="UniProtKB-SubCell"/>
</dbReference>
<dbReference type="PANTHER" id="PTHR47828">
    <property type="entry name" value="ARCHAEAL HISTONE A"/>
    <property type="match status" value="1"/>
</dbReference>
<dbReference type="KEGG" id="neq:NEQ348"/>
<evidence type="ECO:0000259" key="7">
    <source>
        <dbReference type="Pfam" id="PF00808"/>
    </source>
</evidence>
<keyword evidence="9" id="KW-1185">Reference proteome</keyword>
<dbReference type="GO" id="GO:0003677">
    <property type="term" value="F:DNA binding"/>
    <property type="evidence" value="ECO:0007669"/>
    <property type="project" value="UniProtKB-KW"/>
</dbReference>
<comment type="similarity">
    <text evidence="3">Belongs to the archaeal histone HMF family.</text>
</comment>
<accession>Q74NJ9</accession>
<dbReference type="InterPro" id="IPR050947">
    <property type="entry name" value="Archaeal_histone_HMF"/>
</dbReference>
<dbReference type="NCBIfam" id="NF043032">
    <property type="entry name" value="archaea_histone"/>
    <property type="match status" value="1"/>
</dbReference>
<dbReference type="AlphaFoldDB" id="Q74NJ9"/>
<evidence type="ECO:0000256" key="1">
    <source>
        <dbReference type="ARBA" id="ARBA00004286"/>
    </source>
</evidence>
<evidence type="ECO:0000256" key="3">
    <source>
        <dbReference type="ARBA" id="ARBA00008264"/>
    </source>
</evidence>
<evidence type="ECO:0000256" key="5">
    <source>
        <dbReference type="ARBA" id="ARBA00022490"/>
    </source>
</evidence>
<dbReference type="EnsemblBacteria" id="AAR39197">
    <property type="protein sequence ID" value="AAR39197"/>
    <property type="gene ID" value="NEQ348"/>
</dbReference>
<keyword evidence="5" id="KW-0963">Cytoplasm</keyword>
<evidence type="ECO:0000256" key="2">
    <source>
        <dbReference type="ARBA" id="ARBA00004496"/>
    </source>
</evidence>
<dbReference type="Proteomes" id="UP000000578">
    <property type="component" value="Chromosome"/>
</dbReference>
<keyword evidence="6" id="KW-0238">DNA-binding</keyword>
<dbReference type="CDD" id="cd22909">
    <property type="entry name" value="HFD_archaea_histone-like"/>
    <property type="match status" value="1"/>
</dbReference>
<evidence type="ECO:0000313" key="8">
    <source>
        <dbReference type="EMBL" id="AAR39197.1"/>
    </source>
</evidence>
<dbReference type="GO" id="GO:0005737">
    <property type="term" value="C:cytoplasm"/>
    <property type="evidence" value="ECO:0007669"/>
    <property type="project" value="UniProtKB-SubCell"/>
</dbReference>
<dbReference type="InterPro" id="IPR009072">
    <property type="entry name" value="Histone-fold"/>
</dbReference>
<dbReference type="Gene3D" id="1.10.20.10">
    <property type="entry name" value="Histone, subunit A"/>
    <property type="match status" value="1"/>
</dbReference>
<keyword evidence="4" id="KW-0158">Chromosome</keyword>
<name>Q74NJ9_NANEQ</name>
<dbReference type="PANTHER" id="PTHR47828:SF1">
    <property type="entry name" value="ARCHAEAL HISTONE A"/>
    <property type="match status" value="1"/>
</dbReference>
<sequence>MAKRKYPFPVAPLYRIMRQAGAKRVTKDAKEAFVEVAVEIAKRVARRAAELAKHAKRVTVKEQDVRLALEELRGL</sequence>
<dbReference type="STRING" id="228908.NEQ348"/>
<gene>
    <name evidence="8" type="ordered locus">NEQ348</name>
</gene>
<dbReference type="SUPFAM" id="SSF47113">
    <property type="entry name" value="Histone-fold"/>
    <property type="match status" value="1"/>
</dbReference>
<dbReference type="Pfam" id="PF00808">
    <property type="entry name" value="CBFD_NFYB_HMF"/>
    <property type="match status" value="1"/>
</dbReference>
<evidence type="ECO:0000256" key="4">
    <source>
        <dbReference type="ARBA" id="ARBA00022454"/>
    </source>
</evidence>
<feature type="domain" description="Transcription factor CBF/NF-Y/archaeal histone" evidence="7">
    <location>
        <begin position="8"/>
        <end position="69"/>
    </location>
</feature>
<dbReference type="HOGENOM" id="CLU_192667_0_0_2"/>
<dbReference type="InterPro" id="IPR050004">
    <property type="entry name" value="HmfB-like"/>
</dbReference>
<reference evidence="8 9" key="1">
    <citation type="journal article" date="2003" name="Proc. Natl. Acad. Sci. U.S.A.">
        <title>The genome of Nanoarchaeum equitans: insights into early archaeal evolution and derived parasitism.</title>
        <authorList>
            <person name="Waters E."/>
            <person name="Hohn M.J."/>
            <person name="Ahel I."/>
            <person name="Graham D.E."/>
            <person name="Adams M.D."/>
            <person name="Barnstead M."/>
            <person name="Beeson K.Y."/>
            <person name="Bibbs L."/>
            <person name="Bolanos R."/>
            <person name="Keller M."/>
            <person name="Kretz K."/>
            <person name="Lin X."/>
            <person name="Mathur E."/>
            <person name="Ni J."/>
            <person name="Podar M."/>
            <person name="Richardson T."/>
            <person name="Sutton G.G."/>
            <person name="Simon M."/>
            <person name="Soll D."/>
            <person name="Stetter K.O."/>
            <person name="Short J.M."/>
            <person name="Noordewier M."/>
        </authorList>
    </citation>
    <scope>NUCLEOTIDE SEQUENCE [LARGE SCALE GENOMIC DNA]</scope>
    <source>
        <strain evidence="8 9">Kin4-M</strain>
    </source>
</reference>
<comment type="subcellular location">
    <subcellularLocation>
        <location evidence="1">Chromosome</location>
    </subcellularLocation>
    <subcellularLocation>
        <location evidence="2">Cytoplasm</location>
    </subcellularLocation>
</comment>
<dbReference type="EMBL" id="AE017199">
    <property type="protein sequence ID" value="AAR39197.1"/>
    <property type="molecule type" value="Genomic_DNA"/>
</dbReference>
<dbReference type="BioCyc" id="NEQU228908:GJB6-371-MONOMER"/>
<proteinExistence type="inferred from homology"/>
<evidence type="ECO:0000256" key="6">
    <source>
        <dbReference type="ARBA" id="ARBA00023125"/>
    </source>
</evidence>
<evidence type="ECO:0000313" key="9">
    <source>
        <dbReference type="Proteomes" id="UP000000578"/>
    </source>
</evidence>
<dbReference type="GO" id="GO:0046982">
    <property type="term" value="F:protein heterodimerization activity"/>
    <property type="evidence" value="ECO:0007669"/>
    <property type="project" value="InterPro"/>
</dbReference>